<sequence length="182" mass="19168">MPQTTAEPTAADDHAVRIVDATPADDLLPVLTQLSGSAGWARAVLDGRPYRSREALHAAARRVLAEQSDAEVLAAVDAHPPIGAGAGASAEPVEGASAREQSAAATEDAELTRLLSEGQRRHAAHFGHAFLVCATGLTAREIVAELDRRIERGAAEELTCTREQLARINALRLDQLLDTGAL</sequence>
<protein>
    <recommendedName>
        <fullName evidence="3">2-oxo-4-hydroxy-4-carboxy-5-ureidoimidazoline decarboxylase</fullName>
        <ecNumber evidence="3">4.1.1.97</ecNumber>
    </recommendedName>
</protein>
<evidence type="ECO:0000256" key="4">
    <source>
        <dbReference type="ARBA" id="ARBA00022631"/>
    </source>
</evidence>
<dbReference type="GO" id="GO:0006144">
    <property type="term" value="P:purine nucleobase metabolic process"/>
    <property type="evidence" value="ECO:0007669"/>
    <property type="project" value="UniProtKB-KW"/>
</dbReference>
<dbReference type="InterPro" id="IPR036778">
    <property type="entry name" value="OHCU_decarboxylase_sf"/>
</dbReference>
<evidence type="ECO:0000256" key="3">
    <source>
        <dbReference type="ARBA" id="ARBA00012257"/>
    </source>
</evidence>
<keyword evidence="6" id="KW-0456">Lyase</keyword>
<dbReference type="EC" id="4.1.1.97" evidence="3"/>
<evidence type="ECO:0000256" key="1">
    <source>
        <dbReference type="ARBA" id="ARBA00001163"/>
    </source>
</evidence>
<reference evidence="8 9" key="1">
    <citation type="submission" date="2016-04" db="EMBL/GenBank/DDBJ databases">
        <title>Complete genome sequence of the haloalkaliphilic hydrocarbon-degrading bacterium Dietzia psychralcaliphila ILA-1T, isolated from a drain of a fish product-processing plant.</title>
        <authorList>
            <person name="Zhao J."/>
            <person name="Hu B."/>
            <person name="Geng S."/>
            <person name="Nie Y."/>
            <person name="Tang Y."/>
        </authorList>
    </citation>
    <scope>NUCLEOTIDE SEQUENCE [LARGE SCALE GENOMIC DNA]</scope>
    <source>
        <strain evidence="8 9">ILA-1</strain>
    </source>
</reference>
<proteinExistence type="predicted"/>
<dbReference type="PANTHER" id="PTHR43466">
    <property type="entry name" value="2-OXO-4-HYDROXY-4-CARBOXY-5-UREIDOIMIDAZOLINE DECARBOXYLASE-RELATED"/>
    <property type="match status" value="1"/>
</dbReference>
<comment type="pathway">
    <text evidence="2">Purine metabolism; urate degradation; (S)-allantoin from urate: step 3/3.</text>
</comment>
<keyword evidence="4" id="KW-0659">Purine metabolism</keyword>
<dbReference type="Pfam" id="PF09349">
    <property type="entry name" value="OHCU_decarbox"/>
    <property type="match status" value="1"/>
</dbReference>
<evidence type="ECO:0000313" key="8">
    <source>
        <dbReference type="EMBL" id="AWH96334.1"/>
    </source>
</evidence>
<evidence type="ECO:0000256" key="6">
    <source>
        <dbReference type="ARBA" id="ARBA00023239"/>
    </source>
</evidence>
<dbReference type="Gene3D" id="1.10.3330.10">
    <property type="entry name" value="Oxo-4-hydroxy-4-carboxy-5-ureidoimidazoline decarboxylase"/>
    <property type="match status" value="1"/>
</dbReference>
<dbReference type="AlphaFoldDB" id="A0AAD0JT31"/>
<keyword evidence="5" id="KW-0210">Decarboxylase</keyword>
<dbReference type="GO" id="GO:0019628">
    <property type="term" value="P:urate catabolic process"/>
    <property type="evidence" value="ECO:0007669"/>
    <property type="project" value="TreeGrafter"/>
</dbReference>
<name>A0AAD0JT31_9ACTN</name>
<dbReference type="KEGG" id="dpc:A6048_13480"/>
<dbReference type="RefSeq" id="WP_107745930.1">
    <property type="nucleotide sequence ID" value="NZ_CP015453.1"/>
</dbReference>
<keyword evidence="9" id="KW-1185">Reference proteome</keyword>
<evidence type="ECO:0000256" key="2">
    <source>
        <dbReference type="ARBA" id="ARBA00004754"/>
    </source>
</evidence>
<gene>
    <name evidence="8" type="ORF">A6048_13480</name>
</gene>
<dbReference type="GO" id="GO:0051997">
    <property type="term" value="F:2-oxo-4-hydroxy-4-carboxy-5-ureidoimidazoline decarboxylase activity"/>
    <property type="evidence" value="ECO:0007669"/>
    <property type="project" value="UniProtKB-EC"/>
</dbReference>
<dbReference type="EMBL" id="CP015453">
    <property type="protein sequence ID" value="AWH96334.1"/>
    <property type="molecule type" value="Genomic_DNA"/>
</dbReference>
<organism evidence="8 9">
    <name type="scientific">Dietzia psychralcaliphila</name>
    <dbReference type="NCBI Taxonomy" id="139021"/>
    <lineage>
        <taxon>Bacteria</taxon>
        <taxon>Bacillati</taxon>
        <taxon>Actinomycetota</taxon>
        <taxon>Actinomycetes</taxon>
        <taxon>Mycobacteriales</taxon>
        <taxon>Dietziaceae</taxon>
        <taxon>Dietzia</taxon>
    </lineage>
</organism>
<evidence type="ECO:0000256" key="5">
    <source>
        <dbReference type="ARBA" id="ARBA00022793"/>
    </source>
</evidence>
<evidence type="ECO:0000313" key="9">
    <source>
        <dbReference type="Proteomes" id="UP000244903"/>
    </source>
</evidence>
<feature type="domain" description="Oxo-4-hydroxy-4-carboxy-5-ureidoimidazoline decarboxylase" evidence="7">
    <location>
        <begin position="21"/>
        <end position="174"/>
    </location>
</feature>
<dbReference type="Proteomes" id="UP000244903">
    <property type="component" value="Chromosome"/>
</dbReference>
<comment type="catalytic activity">
    <reaction evidence="1">
        <text>5-hydroxy-2-oxo-4-ureido-2,5-dihydro-1H-imidazole-5-carboxylate + H(+) = (S)-allantoin + CO2</text>
        <dbReference type="Rhea" id="RHEA:26301"/>
        <dbReference type="ChEBI" id="CHEBI:15378"/>
        <dbReference type="ChEBI" id="CHEBI:15678"/>
        <dbReference type="ChEBI" id="CHEBI:16526"/>
        <dbReference type="ChEBI" id="CHEBI:58639"/>
        <dbReference type="EC" id="4.1.1.97"/>
    </reaction>
</comment>
<accession>A0AAD0JT31</accession>
<dbReference type="SUPFAM" id="SSF158694">
    <property type="entry name" value="UraD-Like"/>
    <property type="match status" value="1"/>
</dbReference>
<dbReference type="PANTHER" id="PTHR43466:SF1">
    <property type="entry name" value="2-OXO-4-HYDROXY-4-CARBOXY-5-UREIDOIMIDAZOLINE DECARBOXYLASE-RELATED"/>
    <property type="match status" value="1"/>
</dbReference>
<evidence type="ECO:0000259" key="7">
    <source>
        <dbReference type="Pfam" id="PF09349"/>
    </source>
</evidence>
<dbReference type="InterPro" id="IPR018020">
    <property type="entry name" value="OHCU_decarboxylase"/>
</dbReference>
<dbReference type="NCBIfam" id="NF010372">
    <property type="entry name" value="PRK13798.1"/>
    <property type="match status" value="1"/>
</dbReference>